<dbReference type="InterPro" id="IPR050487">
    <property type="entry name" value="FtsQ_DivIB"/>
</dbReference>
<dbReference type="GO" id="GO:0051301">
    <property type="term" value="P:cell division"/>
    <property type="evidence" value="ECO:0007669"/>
    <property type="project" value="UniProtKB-KW"/>
</dbReference>
<dbReference type="Pfam" id="PF08478">
    <property type="entry name" value="POTRA_1"/>
    <property type="match status" value="1"/>
</dbReference>
<keyword evidence="7" id="KW-0131">Cell cycle</keyword>
<keyword evidence="2" id="KW-1003">Cell membrane</keyword>
<evidence type="ECO:0000256" key="2">
    <source>
        <dbReference type="ARBA" id="ARBA00022475"/>
    </source>
</evidence>
<dbReference type="AlphaFoldDB" id="A0A1J5QEA0"/>
<comment type="caution">
    <text evidence="9">The sequence shown here is derived from an EMBL/GenBank/DDBJ whole genome shotgun (WGS) entry which is preliminary data.</text>
</comment>
<dbReference type="InterPro" id="IPR034746">
    <property type="entry name" value="POTRA"/>
</dbReference>
<gene>
    <name evidence="9" type="primary">ftsQ_12</name>
    <name evidence="9" type="ORF">GALL_440590</name>
</gene>
<dbReference type="EMBL" id="MLJW01002558">
    <property type="protein sequence ID" value="OIQ74293.1"/>
    <property type="molecule type" value="Genomic_DNA"/>
</dbReference>
<organism evidence="9">
    <name type="scientific">mine drainage metagenome</name>
    <dbReference type="NCBI Taxonomy" id="410659"/>
    <lineage>
        <taxon>unclassified sequences</taxon>
        <taxon>metagenomes</taxon>
        <taxon>ecological metagenomes</taxon>
    </lineage>
</organism>
<name>A0A1J5QEA0_9ZZZZ</name>
<evidence type="ECO:0000256" key="7">
    <source>
        <dbReference type="ARBA" id="ARBA00023306"/>
    </source>
</evidence>
<keyword evidence="6" id="KW-0472">Membrane</keyword>
<dbReference type="PANTHER" id="PTHR37820:SF1">
    <property type="entry name" value="CELL DIVISION PROTEIN FTSQ"/>
    <property type="match status" value="1"/>
</dbReference>
<dbReference type="PANTHER" id="PTHR37820">
    <property type="entry name" value="CELL DIVISION PROTEIN DIVIB"/>
    <property type="match status" value="1"/>
</dbReference>
<evidence type="ECO:0000313" key="9">
    <source>
        <dbReference type="EMBL" id="OIQ74293.1"/>
    </source>
</evidence>
<keyword evidence="5" id="KW-1133">Transmembrane helix</keyword>
<accession>A0A1J5QEA0</accession>
<sequence length="227" mass="24391">MAKRRRRLGVTLLLILLVGAAAWLLGWSSFLTVKQIEVVGVAVDSPLKTEAIIALSGVRIGEPMARVSSASVKRELDQLPRIGKVSLIRKWPHRVVLVIKERAPALAILKGTAFELIDSAGNQYATVPVVPVGVPTLTIGGDYKASLKTAMAVIDFLPDNIRNQVTRIESSGVDDLQLTLQRGVQVIWGSSEELSVKSRVLTTLLAGPGAKNVHVFDVSAPYAPTTN</sequence>
<protein>
    <submittedName>
        <fullName evidence="9">Cell division protein FtsQ</fullName>
    </submittedName>
</protein>
<dbReference type="PROSITE" id="PS51779">
    <property type="entry name" value="POTRA"/>
    <property type="match status" value="1"/>
</dbReference>
<evidence type="ECO:0000256" key="6">
    <source>
        <dbReference type="ARBA" id="ARBA00023136"/>
    </source>
</evidence>
<dbReference type="Gene3D" id="3.10.20.310">
    <property type="entry name" value="membrane protein fhac"/>
    <property type="match status" value="1"/>
</dbReference>
<dbReference type="GO" id="GO:0005886">
    <property type="term" value="C:plasma membrane"/>
    <property type="evidence" value="ECO:0007669"/>
    <property type="project" value="TreeGrafter"/>
</dbReference>
<comment type="subcellular location">
    <subcellularLocation>
        <location evidence="1">Membrane</location>
    </subcellularLocation>
</comment>
<dbReference type="Pfam" id="PF03799">
    <property type="entry name" value="FtsQ_DivIB_C"/>
    <property type="match status" value="1"/>
</dbReference>
<dbReference type="InterPro" id="IPR005548">
    <property type="entry name" value="Cell_div_FtsQ/DivIB_C"/>
</dbReference>
<evidence type="ECO:0000256" key="1">
    <source>
        <dbReference type="ARBA" id="ARBA00004370"/>
    </source>
</evidence>
<evidence type="ECO:0000256" key="4">
    <source>
        <dbReference type="ARBA" id="ARBA00022692"/>
    </source>
</evidence>
<evidence type="ECO:0000259" key="8">
    <source>
        <dbReference type="PROSITE" id="PS51779"/>
    </source>
</evidence>
<evidence type="ECO:0000256" key="3">
    <source>
        <dbReference type="ARBA" id="ARBA00022618"/>
    </source>
</evidence>
<proteinExistence type="predicted"/>
<reference evidence="9" key="1">
    <citation type="submission" date="2016-10" db="EMBL/GenBank/DDBJ databases">
        <title>Sequence of Gallionella enrichment culture.</title>
        <authorList>
            <person name="Poehlein A."/>
            <person name="Muehling M."/>
            <person name="Daniel R."/>
        </authorList>
    </citation>
    <scope>NUCLEOTIDE SEQUENCE</scope>
</reference>
<feature type="domain" description="POTRA" evidence="8">
    <location>
        <begin position="31"/>
        <end position="102"/>
    </location>
</feature>
<keyword evidence="4" id="KW-0812">Transmembrane</keyword>
<evidence type="ECO:0000256" key="5">
    <source>
        <dbReference type="ARBA" id="ARBA00022989"/>
    </source>
</evidence>
<keyword evidence="3 9" id="KW-0132">Cell division</keyword>
<dbReference type="InterPro" id="IPR013685">
    <property type="entry name" value="POTRA_FtsQ_type"/>
</dbReference>